<proteinExistence type="predicted"/>
<dbReference type="EMBL" id="JAAYYV010000326">
    <property type="protein sequence ID" value="NLF55103.1"/>
    <property type="molecule type" value="Genomic_DNA"/>
</dbReference>
<dbReference type="Proteomes" id="UP000536534">
    <property type="component" value="Unassembled WGS sequence"/>
</dbReference>
<sequence>FDFVNSGAVFHHEQAHETIFLKTPDGILLSVLYRLLDARPRVDLRLMRRVEATANAMFEASRVAHEVAATYLGLKMLSPVEAGIAERLLPPDYQRYYRTAADVVDPHFGSTYLQVAVLSAIAHFAFGSTLLAEFVARNWPRYAKLKREHQPNWRLDSLLTRLAEGKVSELRTTLDQTADAFFTHTGHRRWDLDAEDGWTAVPVAGHLLDLALAEAVEHWLTAQQWMPVLQDEPRGAALARLEALTASVGLSITIHRVTTPAASDVQNPPDLADLVVQGEGFAAARRQAASVIANPSTLSVPTLNGAAFLTHPGFAAATALVVLDADPYAPGAPWTVIASGLPTAKTNCLINGIPCLAAHLTHRDVVEWLNAIAHGDDCGWQGVEPALIVISLGGDARPVAERDHPGPLAPRWNERMLCYLAGNWTTLMEAGARLGGVEATEIIVGIRPQDAMDDPAGEATIHLKIARGDAIPGKCAFRPFGRNASTAMTPLEAAWQARPEIRFLSTADAESAGFDPDAVVTALGCIVAFWSFF</sequence>
<protein>
    <submittedName>
        <fullName evidence="1">Uncharacterized protein</fullName>
    </submittedName>
</protein>
<reference evidence="1 2" key="1">
    <citation type="journal article" date="2020" name="Biotechnol. Biofuels">
        <title>New insights from the biogas microbiome by comprehensive genome-resolved metagenomics of nearly 1600 species originating from multiple anaerobic digesters.</title>
        <authorList>
            <person name="Campanaro S."/>
            <person name="Treu L."/>
            <person name="Rodriguez-R L.M."/>
            <person name="Kovalovszki A."/>
            <person name="Ziels R.M."/>
            <person name="Maus I."/>
            <person name="Zhu X."/>
            <person name="Kougias P.G."/>
            <person name="Basile A."/>
            <person name="Luo G."/>
            <person name="Schluter A."/>
            <person name="Konstantinidis K.T."/>
            <person name="Angelidaki I."/>
        </authorList>
    </citation>
    <scope>NUCLEOTIDE SEQUENCE [LARGE SCALE GENOMIC DNA]</scope>
    <source>
        <strain evidence="1">AS06rmzACSIP_256</strain>
    </source>
</reference>
<accession>A0A7X7LXK7</accession>
<evidence type="ECO:0000313" key="1">
    <source>
        <dbReference type="EMBL" id="NLF55103.1"/>
    </source>
</evidence>
<comment type="caution">
    <text evidence="1">The sequence shown here is derived from an EMBL/GenBank/DDBJ whole genome shotgun (WGS) entry which is preliminary data.</text>
</comment>
<name>A0A7X7LXK7_9RHOO</name>
<gene>
    <name evidence="1" type="ORF">GX576_12035</name>
</gene>
<organism evidence="1 2">
    <name type="scientific">Thauera phenolivorans</name>
    <dbReference type="NCBI Taxonomy" id="1792543"/>
    <lineage>
        <taxon>Bacteria</taxon>
        <taxon>Pseudomonadati</taxon>
        <taxon>Pseudomonadota</taxon>
        <taxon>Betaproteobacteria</taxon>
        <taxon>Rhodocyclales</taxon>
        <taxon>Zoogloeaceae</taxon>
        <taxon>Thauera</taxon>
    </lineage>
</organism>
<dbReference type="AlphaFoldDB" id="A0A7X7LXK7"/>
<evidence type="ECO:0000313" key="2">
    <source>
        <dbReference type="Proteomes" id="UP000536534"/>
    </source>
</evidence>
<feature type="non-terminal residue" evidence="1">
    <location>
        <position position="1"/>
    </location>
</feature>